<dbReference type="Proteomes" id="UP001603978">
    <property type="component" value="Unassembled WGS sequence"/>
</dbReference>
<dbReference type="Pfam" id="PF00264">
    <property type="entry name" value="Tyrosinase"/>
    <property type="match status" value="1"/>
</dbReference>
<evidence type="ECO:0000259" key="5">
    <source>
        <dbReference type="PROSITE" id="PS00497"/>
    </source>
</evidence>
<feature type="domain" description="Tyrosinase copper-binding" evidence="5">
    <location>
        <begin position="51"/>
        <end position="68"/>
    </location>
</feature>
<dbReference type="InterPro" id="IPR008922">
    <property type="entry name" value="Di-copper_centre_dom_sf"/>
</dbReference>
<dbReference type="PANTHER" id="PTHR11474:SF126">
    <property type="entry name" value="TYROSINASE-LIKE PROTEIN TYR-1-RELATED"/>
    <property type="match status" value="1"/>
</dbReference>
<feature type="domain" description="Tyrosinase copper-binding" evidence="6">
    <location>
        <begin position="206"/>
        <end position="217"/>
    </location>
</feature>
<proteinExistence type="inferred from homology"/>
<dbReference type="PANTHER" id="PTHR11474">
    <property type="entry name" value="TYROSINASE FAMILY MEMBER"/>
    <property type="match status" value="1"/>
</dbReference>
<evidence type="ECO:0000313" key="7">
    <source>
        <dbReference type="EMBL" id="MFG1708279.1"/>
    </source>
</evidence>
<accession>A0ABW7AQ69</accession>
<evidence type="ECO:0000256" key="2">
    <source>
        <dbReference type="ARBA" id="ARBA00009928"/>
    </source>
</evidence>
<comment type="caution">
    <text evidence="7">The sequence shown here is derived from an EMBL/GenBank/DDBJ whole genome shotgun (WGS) entry which is preliminary data.</text>
</comment>
<evidence type="ECO:0000313" key="8">
    <source>
        <dbReference type="Proteomes" id="UP001603978"/>
    </source>
</evidence>
<gene>
    <name evidence="7" type="ORF">ACFLIM_34250</name>
</gene>
<evidence type="ECO:0000256" key="1">
    <source>
        <dbReference type="ARBA" id="ARBA00001973"/>
    </source>
</evidence>
<dbReference type="Gene3D" id="1.10.1280.10">
    <property type="entry name" value="Di-copper center containing domain from catechol oxidase"/>
    <property type="match status" value="1"/>
</dbReference>
<evidence type="ECO:0000256" key="4">
    <source>
        <dbReference type="ARBA" id="ARBA00023008"/>
    </source>
</evidence>
<keyword evidence="3" id="KW-0479">Metal-binding</keyword>
<protein>
    <submittedName>
        <fullName evidence="7">Tyrosinase family protein</fullName>
    </submittedName>
</protein>
<dbReference type="PROSITE" id="PS00498">
    <property type="entry name" value="TYROSINASE_2"/>
    <property type="match status" value="1"/>
</dbReference>
<dbReference type="InterPro" id="IPR050316">
    <property type="entry name" value="Tyrosinase/Hemocyanin"/>
</dbReference>
<feature type="non-terminal residue" evidence="7">
    <location>
        <position position="412"/>
    </location>
</feature>
<dbReference type="PRINTS" id="PR00092">
    <property type="entry name" value="TYROSINASE"/>
</dbReference>
<reference evidence="7 8" key="1">
    <citation type="submission" date="2024-10" db="EMBL/GenBank/DDBJ databases">
        <authorList>
            <person name="Topkara A.R."/>
            <person name="Saygin H."/>
        </authorList>
    </citation>
    <scope>NUCLEOTIDE SEQUENCE [LARGE SCALE GENOMIC DNA]</scope>
    <source>
        <strain evidence="7 8">M3C6</strain>
    </source>
</reference>
<name>A0ABW7AQ69_9ACTN</name>
<dbReference type="EMBL" id="JBICRM010000027">
    <property type="protein sequence ID" value="MFG1708279.1"/>
    <property type="molecule type" value="Genomic_DNA"/>
</dbReference>
<dbReference type="RefSeq" id="WP_393172516.1">
    <property type="nucleotide sequence ID" value="NZ_JBICRM010000027.1"/>
</dbReference>
<keyword evidence="4" id="KW-0186">Copper</keyword>
<comment type="similarity">
    <text evidence="2">Belongs to the tyrosinase family.</text>
</comment>
<dbReference type="SUPFAM" id="SSF51004">
    <property type="entry name" value="C-terminal (heme d1) domain of cytochrome cd1-nitrite reductase"/>
    <property type="match status" value="1"/>
</dbReference>
<sequence length="412" mass="45884">MDIRKNQASLTANERSAFVAAVKALKASGAYDVFVAQHRTAFQSSPNDPAHGGPGFLPWHREFLRRFERALQSIDSSVSIPYWDWTVDNSPASSLWSAGFLGGNGSGPNQQVTTGPFAHATGQWTLTILDPGETRPYLRRAFGMMGSLPTQGQVDTAKGVVPYDSAPWNRASDTNTSFRNRLEGVIHNPGHMWVGGSMMDMSSPNDPVFWLHHCNIDRLWAEWQRAHPDQAYLPPTGTAGVVAGHALDDPMPPWAGEQNPPTPRRTLDHHALDYTYDTIVSGRIMVADFSSGQSPATVRYWENWGEHRLFNGWQDDNDWVLVGDFMHLGYDQLLSINRTNAGDGRVMVADFSSGQSPATVRYWENWGEHPLFNGWQDDNDWVLVGDFMHLGYDQLLSINRTNAGDGRVMVAD</sequence>
<evidence type="ECO:0000256" key="3">
    <source>
        <dbReference type="ARBA" id="ARBA00022723"/>
    </source>
</evidence>
<dbReference type="InterPro" id="IPR011048">
    <property type="entry name" value="Haem_d1_sf"/>
</dbReference>
<dbReference type="InterPro" id="IPR002227">
    <property type="entry name" value="Tyrosinase_Cu-bd"/>
</dbReference>
<evidence type="ECO:0000259" key="6">
    <source>
        <dbReference type="PROSITE" id="PS00498"/>
    </source>
</evidence>
<comment type="cofactor">
    <cofactor evidence="1">
        <name>Cu(2+)</name>
        <dbReference type="ChEBI" id="CHEBI:29036"/>
    </cofactor>
</comment>
<organism evidence="7 8">
    <name type="scientific">Nonomuraea marmarensis</name>
    <dbReference type="NCBI Taxonomy" id="3351344"/>
    <lineage>
        <taxon>Bacteria</taxon>
        <taxon>Bacillati</taxon>
        <taxon>Actinomycetota</taxon>
        <taxon>Actinomycetes</taxon>
        <taxon>Streptosporangiales</taxon>
        <taxon>Streptosporangiaceae</taxon>
        <taxon>Nonomuraea</taxon>
    </lineage>
</organism>
<keyword evidence="8" id="KW-1185">Reference proteome</keyword>
<dbReference type="PROSITE" id="PS00497">
    <property type="entry name" value="TYROSINASE_1"/>
    <property type="match status" value="1"/>
</dbReference>
<dbReference type="SUPFAM" id="SSF48056">
    <property type="entry name" value="Di-copper centre-containing domain"/>
    <property type="match status" value="1"/>
</dbReference>